<dbReference type="OMA" id="WEAHIIY"/>
<keyword evidence="3" id="KW-1185">Reference proteome</keyword>
<dbReference type="EnsemblPlants" id="Pp3c20_15080V3.1">
    <property type="protein sequence ID" value="PAC:32945448.CDS.1"/>
    <property type="gene ID" value="Pp3c20_15080"/>
</dbReference>
<dbReference type="InParanoid" id="A0A2K1IV94"/>
<evidence type="ECO:0000313" key="3">
    <source>
        <dbReference type="Proteomes" id="UP000006727"/>
    </source>
</evidence>
<gene>
    <name evidence="1" type="ORF">PHYPA_025140</name>
</gene>
<evidence type="ECO:0000313" key="2">
    <source>
        <dbReference type="EnsemblPlants" id="PAC:32945448.CDS.1"/>
    </source>
</evidence>
<accession>A0A2K1IV94</accession>
<dbReference type="EMBL" id="ABEU02000020">
    <property type="protein sequence ID" value="PNR33197.1"/>
    <property type="molecule type" value="Genomic_DNA"/>
</dbReference>
<evidence type="ECO:0000313" key="1">
    <source>
        <dbReference type="EMBL" id="PNR33197.1"/>
    </source>
</evidence>
<reference evidence="1 3" key="1">
    <citation type="journal article" date="2008" name="Science">
        <title>The Physcomitrella genome reveals evolutionary insights into the conquest of land by plants.</title>
        <authorList>
            <person name="Rensing S."/>
            <person name="Lang D."/>
            <person name="Zimmer A."/>
            <person name="Terry A."/>
            <person name="Salamov A."/>
            <person name="Shapiro H."/>
            <person name="Nishiyama T."/>
            <person name="Perroud P.-F."/>
            <person name="Lindquist E."/>
            <person name="Kamisugi Y."/>
            <person name="Tanahashi T."/>
            <person name="Sakakibara K."/>
            <person name="Fujita T."/>
            <person name="Oishi K."/>
            <person name="Shin-I T."/>
            <person name="Kuroki Y."/>
            <person name="Toyoda A."/>
            <person name="Suzuki Y."/>
            <person name="Hashimoto A."/>
            <person name="Yamaguchi K."/>
            <person name="Sugano A."/>
            <person name="Kohara Y."/>
            <person name="Fujiyama A."/>
            <person name="Anterola A."/>
            <person name="Aoki S."/>
            <person name="Ashton N."/>
            <person name="Barbazuk W.B."/>
            <person name="Barker E."/>
            <person name="Bennetzen J."/>
            <person name="Bezanilla M."/>
            <person name="Blankenship R."/>
            <person name="Cho S.H."/>
            <person name="Dutcher S."/>
            <person name="Estelle M."/>
            <person name="Fawcett J.A."/>
            <person name="Gundlach H."/>
            <person name="Hanada K."/>
            <person name="Heyl A."/>
            <person name="Hicks K.A."/>
            <person name="Hugh J."/>
            <person name="Lohr M."/>
            <person name="Mayer K."/>
            <person name="Melkozernov A."/>
            <person name="Murata T."/>
            <person name="Nelson D."/>
            <person name="Pils B."/>
            <person name="Prigge M."/>
            <person name="Reiss B."/>
            <person name="Renner T."/>
            <person name="Rombauts S."/>
            <person name="Rushton P."/>
            <person name="Sanderfoot A."/>
            <person name="Schween G."/>
            <person name="Shiu S.-H."/>
            <person name="Stueber K."/>
            <person name="Theodoulou F.L."/>
            <person name="Tu H."/>
            <person name="Van de Peer Y."/>
            <person name="Verrier P.J."/>
            <person name="Waters E."/>
            <person name="Wood A."/>
            <person name="Yang L."/>
            <person name="Cove D."/>
            <person name="Cuming A."/>
            <person name="Hasebe M."/>
            <person name="Lucas S."/>
            <person name="Mishler D.B."/>
            <person name="Reski R."/>
            <person name="Grigoriev I."/>
            <person name="Quatrano R.S."/>
            <person name="Boore J.L."/>
        </authorList>
    </citation>
    <scope>NUCLEOTIDE SEQUENCE [LARGE SCALE GENOMIC DNA]</scope>
    <source>
        <strain evidence="2 3">cv. Gransden 2004</strain>
    </source>
</reference>
<dbReference type="Proteomes" id="UP000006727">
    <property type="component" value="Chromosome 20"/>
</dbReference>
<protein>
    <submittedName>
        <fullName evidence="1 2">Uncharacterized protein</fullName>
    </submittedName>
</protein>
<organism evidence="1">
    <name type="scientific">Physcomitrium patens</name>
    <name type="common">Spreading-leaved earth moss</name>
    <name type="synonym">Physcomitrella patens</name>
    <dbReference type="NCBI Taxonomy" id="3218"/>
    <lineage>
        <taxon>Eukaryota</taxon>
        <taxon>Viridiplantae</taxon>
        <taxon>Streptophyta</taxon>
        <taxon>Embryophyta</taxon>
        <taxon>Bryophyta</taxon>
        <taxon>Bryophytina</taxon>
        <taxon>Bryopsida</taxon>
        <taxon>Funariidae</taxon>
        <taxon>Funariales</taxon>
        <taxon>Funariaceae</taxon>
        <taxon>Physcomitrium</taxon>
    </lineage>
</organism>
<name>A0A2K1IV94_PHYPA</name>
<proteinExistence type="predicted"/>
<reference evidence="1 3" key="2">
    <citation type="journal article" date="2018" name="Plant J.">
        <title>The Physcomitrella patens chromosome-scale assembly reveals moss genome structure and evolution.</title>
        <authorList>
            <person name="Lang D."/>
            <person name="Ullrich K.K."/>
            <person name="Murat F."/>
            <person name="Fuchs J."/>
            <person name="Jenkins J."/>
            <person name="Haas F.B."/>
            <person name="Piednoel M."/>
            <person name="Gundlach H."/>
            <person name="Van Bel M."/>
            <person name="Meyberg R."/>
            <person name="Vives C."/>
            <person name="Morata J."/>
            <person name="Symeonidi A."/>
            <person name="Hiss M."/>
            <person name="Muchero W."/>
            <person name="Kamisugi Y."/>
            <person name="Saleh O."/>
            <person name="Blanc G."/>
            <person name="Decker E.L."/>
            <person name="van Gessel N."/>
            <person name="Grimwood J."/>
            <person name="Hayes R.D."/>
            <person name="Graham S.W."/>
            <person name="Gunter L.E."/>
            <person name="McDaniel S.F."/>
            <person name="Hoernstein S.N.W."/>
            <person name="Larsson A."/>
            <person name="Li F.W."/>
            <person name="Perroud P.F."/>
            <person name="Phillips J."/>
            <person name="Ranjan P."/>
            <person name="Rokshar D.S."/>
            <person name="Rothfels C.J."/>
            <person name="Schneider L."/>
            <person name="Shu S."/>
            <person name="Stevenson D.W."/>
            <person name="Thummler F."/>
            <person name="Tillich M."/>
            <person name="Villarreal Aguilar J.C."/>
            <person name="Widiez T."/>
            <person name="Wong G.K."/>
            <person name="Wymore A."/>
            <person name="Zhang Y."/>
            <person name="Zimmer A.D."/>
            <person name="Quatrano R.S."/>
            <person name="Mayer K.F.X."/>
            <person name="Goodstein D."/>
            <person name="Casacuberta J.M."/>
            <person name="Vandepoele K."/>
            <person name="Reski R."/>
            <person name="Cuming A.C."/>
            <person name="Tuskan G.A."/>
            <person name="Maumus F."/>
            <person name="Salse J."/>
            <person name="Schmutz J."/>
            <person name="Rensing S.A."/>
        </authorList>
    </citation>
    <scope>NUCLEOTIDE SEQUENCE [LARGE SCALE GENOMIC DNA]</scope>
    <source>
        <strain evidence="2 3">cv. Gransden 2004</strain>
    </source>
</reference>
<sequence length="100" mass="11369">MFVCNKDGGIFTGVSGGIGLTVSDQRGSKFTEGSKTQWVCTFSNPYVGSSKCLTRWKEFGIKPLFEHMWEAHIIYDSRCGCHMKDDNHIIFIWKDPANSW</sequence>
<dbReference type="PaxDb" id="3218-PP1S44_8V6.1"/>
<dbReference type="AlphaFoldDB" id="A0A2K1IV94"/>
<reference evidence="2" key="3">
    <citation type="submission" date="2020-12" db="UniProtKB">
        <authorList>
            <consortium name="EnsemblPlants"/>
        </authorList>
    </citation>
    <scope>IDENTIFICATION</scope>
</reference>
<dbReference type="Gramene" id="Pp3c20_15080V3.1">
    <property type="protein sequence ID" value="PAC:32945448.CDS.1"/>
    <property type="gene ID" value="Pp3c20_15080"/>
</dbReference>